<sequence>MAEQPALFIPLYIGSLPSNSPSLGRSPAASITTLPSRSSSPSTPLSSLTSPSSGSTVNVRDSVLSDVGRNQYNRRDRSNDLKDSFNHYGDRFVDNSNNAQNNDGRRWNNSTANQNFYGSPGPDHERNGRMSPRQPGDFNSSVVPRPKLLPPANIRQRPDYPRSRTDKTHARGSRSRHPLSQVDDAEHDHEYFSDDDTQRNRARHPTSFYDSDGEEGDDEHAPDSDDSGYRNPSSGDESGNWEKWPRHGGNGARRALQPGQDGPHTNNAATLPMKSAIRKGGGRARSVNTKTCVVDSPVVAIFVAPEWLHATMA</sequence>
<feature type="compositionally biased region" description="Basic and acidic residues" evidence="1">
    <location>
        <begin position="184"/>
        <end position="199"/>
    </location>
</feature>
<name>A0AAW0BVD6_9AGAR</name>
<dbReference type="Proteomes" id="UP001383192">
    <property type="component" value="Unassembled WGS sequence"/>
</dbReference>
<dbReference type="AlphaFoldDB" id="A0AAW0BVD6"/>
<evidence type="ECO:0000256" key="1">
    <source>
        <dbReference type="SAM" id="MobiDB-lite"/>
    </source>
</evidence>
<feature type="compositionally biased region" description="Acidic residues" evidence="1">
    <location>
        <begin position="211"/>
        <end position="226"/>
    </location>
</feature>
<feature type="compositionally biased region" description="Low complexity" evidence="1">
    <location>
        <begin position="30"/>
        <end position="56"/>
    </location>
</feature>
<feature type="compositionally biased region" description="Basic and acidic residues" evidence="1">
    <location>
        <begin position="73"/>
        <end position="93"/>
    </location>
</feature>
<proteinExistence type="predicted"/>
<gene>
    <name evidence="2" type="ORF">VNI00_013978</name>
</gene>
<protein>
    <submittedName>
        <fullName evidence="2">Uncharacterized protein</fullName>
    </submittedName>
</protein>
<evidence type="ECO:0000313" key="3">
    <source>
        <dbReference type="Proteomes" id="UP001383192"/>
    </source>
</evidence>
<accession>A0AAW0BVD6</accession>
<feature type="region of interest" description="Disordered" evidence="1">
    <location>
        <begin position="17"/>
        <end position="272"/>
    </location>
</feature>
<reference evidence="2 3" key="1">
    <citation type="submission" date="2024-01" db="EMBL/GenBank/DDBJ databases">
        <title>A draft genome for a cacao thread blight-causing isolate of Paramarasmius palmivorus.</title>
        <authorList>
            <person name="Baruah I.K."/>
            <person name="Bukari Y."/>
            <person name="Amoako-Attah I."/>
            <person name="Meinhardt L.W."/>
            <person name="Bailey B.A."/>
            <person name="Cohen S.P."/>
        </authorList>
    </citation>
    <scope>NUCLEOTIDE SEQUENCE [LARGE SCALE GENOMIC DNA]</scope>
    <source>
        <strain evidence="2 3">GH-12</strain>
    </source>
</reference>
<feature type="compositionally biased region" description="Basic and acidic residues" evidence="1">
    <location>
        <begin position="156"/>
        <end position="169"/>
    </location>
</feature>
<feature type="compositionally biased region" description="Polar residues" evidence="1">
    <location>
        <begin position="94"/>
        <end position="117"/>
    </location>
</feature>
<comment type="caution">
    <text evidence="2">The sequence shown here is derived from an EMBL/GenBank/DDBJ whole genome shotgun (WGS) entry which is preliminary data.</text>
</comment>
<dbReference type="EMBL" id="JAYKXP010000074">
    <property type="protein sequence ID" value="KAK7030868.1"/>
    <property type="molecule type" value="Genomic_DNA"/>
</dbReference>
<keyword evidence="3" id="KW-1185">Reference proteome</keyword>
<organism evidence="2 3">
    <name type="scientific">Paramarasmius palmivorus</name>
    <dbReference type="NCBI Taxonomy" id="297713"/>
    <lineage>
        <taxon>Eukaryota</taxon>
        <taxon>Fungi</taxon>
        <taxon>Dikarya</taxon>
        <taxon>Basidiomycota</taxon>
        <taxon>Agaricomycotina</taxon>
        <taxon>Agaricomycetes</taxon>
        <taxon>Agaricomycetidae</taxon>
        <taxon>Agaricales</taxon>
        <taxon>Marasmiineae</taxon>
        <taxon>Marasmiaceae</taxon>
        <taxon>Paramarasmius</taxon>
    </lineage>
</organism>
<evidence type="ECO:0000313" key="2">
    <source>
        <dbReference type="EMBL" id="KAK7030868.1"/>
    </source>
</evidence>